<evidence type="ECO:0000313" key="3">
    <source>
        <dbReference type="Proteomes" id="UP000528457"/>
    </source>
</evidence>
<dbReference type="InParanoid" id="A0A7X0JP64"/>
<dbReference type="AlphaFoldDB" id="A0A7X0JP64"/>
<dbReference type="GO" id="GO:0035438">
    <property type="term" value="F:cyclic-di-GMP binding"/>
    <property type="evidence" value="ECO:0007669"/>
    <property type="project" value="InterPro"/>
</dbReference>
<comment type="caution">
    <text evidence="2">The sequence shown here is derived from an EMBL/GenBank/DDBJ whole genome shotgun (WGS) entry which is preliminary data.</text>
</comment>
<evidence type="ECO:0000313" key="2">
    <source>
        <dbReference type="EMBL" id="MBB6519733.1"/>
    </source>
</evidence>
<gene>
    <name evidence="2" type="ORF">HNR48_000011</name>
</gene>
<keyword evidence="3" id="KW-1185">Reference proteome</keyword>
<dbReference type="Pfam" id="PF07238">
    <property type="entry name" value="PilZ"/>
    <property type="match status" value="1"/>
</dbReference>
<evidence type="ECO:0000259" key="1">
    <source>
        <dbReference type="Pfam" id="PF07238"/>
    </source>
</evidence>
<proteinExistence type="predicted"/>
<feature type="domain" description="PilZ" evidence="1">
    <location>
        <begin position="5"/>
        <end position="107"/>
    </location>
</feature>
<dbReference type="EMBL" id="JACHHT010000001">
    <property type="protein sequence ID" value="MBB6519733.1"/>
    <property type="molecule type" value="Genomic_DNA"/>
</dbReference>
<accession>A0A7X0JP64</accession>
<sequence>MSENRRRLERRRVEIAVIAQNGVDDEPLGKLVNIHEEGLMIMSEGPLQTESIYQLELVLATPIDNEDSIPLVADCLWQSPANTEGSYWVGFKIVEVSNKSIDLIGRLSQ</sequence>
<reference evidence="2 3" key="1">
    <citation type="submission" date="2020-08" db="EMBL/GenBank/DDBJ databases">
        <title>Genomic Encyclopedia of Type Strains, Phase IV (KMG-IV): sequencing the most valuable type-strain genomes for metagenomic binning, comparative biology and taxonomic classification.</title>
        <authorList>
            <person name="Goeker M."/>
        </authorList>
    </citation>
    <scope>NUCLEOTIDE SEQUENCE [LARGE SCALE GENOMIC DNA]</scope>
    <source>
        <strain evidence="2 3">DSM 22368</strain>
    </source>
</reference>
<dbReference type="Gene3D" id="2.40.10.220">
    <property type="entry name" value="predicted glycosyltransferase like domains"/>
    <property type="match status" value="1"/>
</dbReference>
<protein>
    <recommendedName>
        <fullName evidence="1">PilZ domain-containing protein</fullName>
    </recommendedName>
</protein>
<dbReference type="Proteomes" id="UP000528457">
    <property type="component" value="Unassembled WGS sequence"/>
</dbReference>
<organism evidence="2 3">
    <name type="scientific">Pseudoteredinibacter isoporae</name>
    <dbReference type="NCBI Taxonomy" id="570281"/>
    <lineage>
        <taxon>Bacteria</taxon>
        <taxon>Pseudomonadati</taxon>
        <taxon>Pseudomonadota</taxon>
        <taxon>Gammaproteobacteria</taxon>
        <taxon>Cellvibrionales</taxon>
        <taxon>Cellvibrionaceae</taxon>
        <taxon>Pseudoteredinibacter</taxon>
    </lineage>
</organism>
<name>A0A7X0JP64_9GAMM</name>
<dbReference type="InterPro" id="IPR009875">
    <property type="entry name" value="PilZ_domain"/>
</dbReference>
<dbReference type="RefSeq" id="WP_166853239.1">
    <property type="nucleotide sequence ID" value="NZ_JAAONY010000001.1"/>
</dbReference>